<evidence type="ECO:0000256" key="2">
    <source>
        <dbReference type="ARBA" id="ARBA00022679"/>
    </source>
</evidence>
<comment type="catalytic activity">
    <reaction evidence="3">
        <text>a 3-oxo acid + succinyl-CoA = a 3-oxoacyl-CoA + succinate</text>
        <dbReference type="Rhea" id="RHEA:24564"/>
        <dbReference type="ChEBI" id="CHEBI:30031"/>
        <dbReference type="ChEBI" id="CHEBI:35973"/>
        <dbReference type="ChEBI" id="CHEBI:57292"/>
        <dbReference type="ChEBI" id="CHEBI:90726"/>
        <dbReference type="EC" id="2.8.3.5"/>
    </reaction>
</comment>
<dbReference type="PANTHER" id="PTHR13707:SF23">
    <property type="entry name" value="SUCCINYL-COA:3-KETOACID-COENZYME A TRANSFERASE"/>
    <property type="match status" value="1"/>
</dbReference>
<keyword evidence="3" id="KW-0496">Mitochondrion</keyword>
<dbReference type="InterPro" id="IPR012791">
    <property type="entry name" value="3-oxoacid_CoA-transf_B"/>
</dbReference>
<dbReference type="InterPro" id="IPR037171">
    <property type="entry name" value="NagB/RpiA_transferase-like"/>
</dbReference>
<evidence type="ECO:0000256" key="3">
    <source>
        <dbReference type="PIRNR" id="PIRNR000858"/>
    </source>
</evidence>
<accession>A0ABM1NIF3</accession>
<comment type="pathway">
    <text evidence="3">Ketone metabolism; succinyl-CoA degradation; acetoacetyl-CoA from succinyl-CoA: step 1/1.</text>
</comment>
<name>A0ABM1NIF3_NICVS</name>
<evidence type="ECO:0000313" key="4">
    <source>
        <dbReference type="Proteomes" id="UP000695000"/>
    </source>
</evidence>
<keyword evidence="2 3" id="KW-0808">Transferase</keyword>
<keyword evidence="4" id="KW-1185">Reference proteome</keyword>
<reference evidence="5" key="1">
    <citation type="submission" date="2025-08" db="UniProtKB">
        <authorList>
            <consortium name="RefSeq"/>
        </authorList>
    </citation>
    <scope>IDENTIFICATION</scope>
    <source>
        <tissue evidence="5">Whole Larva</tissue>
    </source>
</reference>
<dbReference type="SUPFAM" id="SSF100950">
    <property type="entry name" value="NagB/RpiA/CoA transferase-like"/>
    <property type="match status" value="2"/>
</dbReference>
<dbReference type="PIRSF" id="PIRSF000858">
    <property type="entry name" value="SCOT-t"/>
    <property type="match status" value="1"/>
</dbReference>
<dbReference type="InterPro" id="IPR012792">
    <property type="entry name" value="3-oxoacid_CoA-transf_A"/>
</dbReference>
<protein>
    <recommendedName>
        <fullName evidence="3">Succinyl-CoA:3-ketoacid-coenzyme A transferase</fullName>
        <ecNumber evidence="3">2.8.3.5</ecNumber>
    </recommendedName>
</protein>
<proteinExistence type="inferred from homology"/>
<dbReference type="EC" id="2.8.3.5" evidence="3"/>
<dbReference type="Gene3D" id="3.40.1080.10">
    <property type="entry name" value="Glutaconate Coenzyme A-transferase"/>
    <property type="match status" value="2"/>
</dbReference>
<dbReference type="Pfam" id="PF01144">
    <property type="entry name" value="CoA_trans"/>
    <property type="match status" value="2"/>
</dbReference>
<dbReference type="RefSeq" id="XP_017786603.1">
    <property type="nucleotide sequence ID" value="XM_017931114.1"/>
</dbReference>
<dbReference type="Proteomes" id="UP000695000">
    <property type="component" value="Unplaced"/>
</dbReference>
<comment type="similarity">
    <text evidence="1 3">Belongs to the 3-oxoacid CoA-transferase family.</text>
</comment>
<dbReference type="GeneID" id="108569523"/>
<dbReference type="InterPro" id="IPR004165">
    <property type="entry name" value="CoA_trans_fam_I"/>
</dbReference>
<comment type="function">
    <text evidence="3">Key enzyme for ketone body catabolism. Transfers the CoA moiety from succinate to acetoacetate. Formation of the enzyme-CoA intermediate proceeds via an unstable anhydride species formed between the carboxylate groups of the enzyme and substrate.</text>
</comment>
<dbReference type="InterPro" id="IPR014388">
    <property type="entry name" value="3-oxoacid_CoA-transferase"/>
</dbReference>
<organism evidence="4 5">
    <name type="scientific">Nicrophorus vespilloides</name>
    <name type="common">Boreal carrion beetle</name>
    <dbReference type="NCBI Taxonomy" id="110193"/>
    <lineage>
        <taxon>Eukaryota</taxon>
        <taxon>Metazoa</taxon>
        <taxon>Ecdysozoa</taxon>
        <taxon>Arthropoda</taxon>
        <taxon>Hexapoda</taxon>
        <taxon>Insecta</taxon>
        <taxon>Pterygota</taxon>
        <taxon>Neoptera</taxon>
        <taxon>Endopterygota</taxon>
        <taxon>Coleoptera</taxon>
        <taxon>Polyphaga</taxon>
        <taxon>Staphyliniformia</taxon>
        <taxon>Silphidae</taxon>
        <taxon>Nicrophorinae</taxon>
        <taxon>Nicrophorus</taxon>
    </lineage>
</organism>
<gene>
    <name evidence="5" type="primary">LOC108569523</name>
</gene>
<evidence type="ECO:0000313" key="5">
    <source>
        <dbReference type="RefSeq" id="XP_017786603.1"/>
    </source>
</evidence>
<dbReference type="NCBIfam" id="TIGR02428">
    <property type="entry name" value="pcaJ_scoB_fam"/>
    <property type="match status" value="1"/>
</dbReference>
<dbReference type="SMART" id="SM00882">
    <property type="entry name" value="CoA_trans"/>
    <property type="match status" value="2"/>
</dbReference>
<evidence type="ECO:0000256" key="1">
    <source>
        <dbReference type="ARBA" id="ARBA00007154"/>
    </source>
</evidence>
<dbReference type="NCBIfam" id="TIGR02429">
    <property type="entry name" value="pcaI_scoA_fam"/>
    <property type="match status" value="1"/>
</dbReference>
<sequence>MFLTINRAQFFLKRFSSGVNNKIYPSAQEAIEDVSSFSQLLFGGYGICGIAENLIEALRKHPSKDYSVVTIEPGLVDYGLGLLLNEKKIKKMILSFMAANPQCIRQYLNGELEAEFSPQGTLSERLRAGGAGIPAFYTATAVGTLMQTGGCPMKYNEQGLIVKESVPKSSKIIDGKEYILEKAIVGDYAFIRGWKADKLGNVVFRKSARNLNVTAAKAAKITIVEVEEIVDVGELDPDDIHLPGIYVQRVVKGDKYLKPIQILKVHDENNSRLDPIHERIAQRAALEIRNGMFVNLGIGLPLHIPSHVPSDVEYFVQSDNGIIGVGPYPTWDEIDPDLVNAGRETTTVIPGASFFSSDESFAMIRGGHIDMTVLGGLEVSQYGDLANWMIPGKFVNGMGGAMDLVSGPNTKVLICMQHNNKDGKPKIVEECTLPLTGAKCVDMIITEKCVFEVNPGRGLVLVDLQEGVSLAEVVESTAASFEVSPNVRQLKQRAYQV</sequence>
<dbReference type="PANTHER" id="PTHR13707">
    <property type="entry name" value="KETOACID-COENZYME A TRANSFERASE"/>
    <property type="match status" value="1"/>
</dbReference>